<comment type="caution">
    <text evidence="3">The sequence shown here is derived from an EMBL/GenBank/DDBJ whole genome shotgun (WGS) entry which is preliminary data.</text>
</comment>
<evidence type="ECO:0000256" key="1">
    <source>
        <dbReference type="SAM" id="Coils"/>
    </source>
</evidence>
<sequence>MSKIVLEEKELNELMDNFDFRKSIYLEELQKLNTYSQKNVEDLKVLTSKFTDFNSNFKSLKDIETEIKKISQFSKNIDVSEFQSKLISIVNNSALKLERENSELQIQTKHLNNQVQNIKEIIPKVQDNIVELLLKAKQKLQEEISITSRFLRFNTLFATFLGGFFVGALLLFFYHILYMQKHNEYITFFLMGNDKEFAKTQIDKASSFLAGYNSNKDLIIKIYNKENK</sequence>
<dbReference type="Proteomes" id="UP000238281">
    <property type="component" value="Unassembled WGS sequence"/>
</dbReference>
<evidence type="ECO:0000313" key="4">
    <source>
        <dbReference type="Proteomes" id="UP000238281"/>
    </source>
</evidence>
<gene>
    <name evidence="3" type="ORF">CJ673_09185</name>
</gene>
<evidence type="ECO:0000313" key="3">
    <source>
        <dbReference type="EMBL" id="PRM93833.1"/>
    </source>
</evidence>
<keyword evidence="1" id="KW-0175">Coiled coil</keyword>
<dbReference type="RefSeq" id="WP_105915887.1">
    <property type="nucleotide sequence ID" value="NZ_NXGE01000006.1"/>
</dbReference>
<feature type="transmembrane region" description="Helical" evidence="2">
    <location>
        <begin position="156"/>
        <end position="177"/>
    </location>
</feature>
<reference evidence="3 4" key="1">
    <citation type="submission" date="2017-09" db="EMBL/GenBank/DDBJ databases">
        <title>Reassesment of A. cryaerophilus.</title>
        <authorList>
            <person name="Perez-Cataluna A."/>
            <person name="Collado L."/>
            <person name="Salgado O."/>
            <person name="Lefinanco V."/>
            <person name="Figueras M.J."/>
        </authorList>
    </citation>
    <scope>NUCLEOTIDE SEQUENCE [LARGE SCALE GENOMIC DNA]</scope>
    <source>
        <strain evidence="3 4">LMG 10210</strain>
    </source>
</reference>
<dbReference type="AlphaFoldDB" id="A0A2S9T4R5"/>
<keyword evidence="2" id="KW-1133">Transmembrane helix</keyword>
<keyword evidence="2" id="KW-0812">Transmembrane</keyword>
<evidence type="ECO:0000256" key="2">
    <source>
        <dbReference type="SAM" id="Phobius"/>
    </source>
</evidence>
<name>A0A2S9T4R5_9BACT</name>
<dbReference type="EMBL" id="NXGE01000006">
    <property type="protein sequence ID" value="PRM93833.1"/>
    <property type="molecule type" value="Genomic_DNA"/>
</dbReference>
<organism evidence="3 4">
    <name type="scientific">Aliarcobacter cryaerophilus</name>
    <dbReference type="NCBI Taxonomy" id="28198"/>
    <lineage>
        <taxon>Bacteria</taxon>
        <taxon>Pseudomonadati</taxon>
        <taxon>Campylobacterota</taxon>
        <taxon>Epsilonproteobacteria</taxon>
        <taxon>Campylobacterales</taxon>
        <taxon>Arcobacteraceae</taxon>
        <taxon>Aliarcobacter</taxon>
    </lineage>
</organism>
<protein>
    <submittedName>
        <fullName evidence="3">Uncharacterized protein</fullName>
    </submittedName>
</protein>
<proteinExistence type="predicted"/>
<accession>A0A2S9T4R5</accession>
<feature type="coiled-coil region" evidence="1">
    <location>
        <begin position="87"/>
        <end position="121"/>
    </location>
</feature>
<keyword evidence="2" id="KW-0472">Membrane</keyword>